<keyword evidence="2" id="KW-0812">Transmembrane</keyword>
<dbReference type="EMBL" id="KB310830">
    <property type="protein sequence ID" value="ELT90660.1"/>
    <property type="molecule type" value="Genomic_DNA"/>
</dbReference>
<sequence>MARVSPTHEKPEMSENKPGPAKPKKVQITEPEQQQVTRPSGPRRKYSQYAHNWFKGGKDAGPKAASLAFFGFLGICMISLGIGLTYYATDTDLSDFYLIGIGAILMGCLFIGIGVFMICRESYKKKKRRREIEDIMNKNNSSRAVDSYQLPPDTHEKAADPVDLYGSVSVSKVTQPTRKVSMPMDNATSSEPETEQGQHRSLGVTMPREVGESLEGLNNPCYHVPLPNTPSDITISTVPMQRSISVEGPHGDPDVKCPQGGLANKVKSACMSRNERPIEV</sequence>
<organism evidence="3">
    <name type="scientific">Capitella teleta</name>
    <name type="common">Polychaete worm</name>
    <dbReference type="NCBI Taxonomy" id="283909"/>
    <lineage>
        <taxon>Eukaryota</taxon>
        <taxon>Metazoa</taxon>
        <taxon>Spiralia</taxon>
        <taxon>Lophotrochozoa</taxon>
        <taxon>Annelida</taxon>
        <taxon>Polychaeta</taxon>
        <taxon>Sedentaria</taxon>
        <taxon>Scolecida</taxon>
        <taxon>Capitellidae</taxon>
        <taxon>Capitella</taxon>
    </lineage>
</organism>
<dbReference type="EnsemblMetazoa" id="CapteT212785">
    <property type="protein sequence ID" value="CapteP212785"/>
    <property type="gene ID" value="CapteG212785"/>
</dbReference>
<proteinExistence type="predicted"/>
<feature type="compositionally biased region" description="Basic and acidic residues" evidence="1">
    <location>
        <begin position="1"/>
        <end position="15"/>
    </location>
</feature>
<feature type="region of interest" description="Disordered" evidence="1">
    <location>
        <begin position="175"/>
        <end position="202"/>
    </location>
</feature>
<evidence type="ECO:0000313" key="4">
    <source>
        <dbReference type="EnsemblMetazoa" id="CapteP212785"/>
    </source>
</evidence>
<dbReference type="Proteomes" id="UP000014760">
    <property type="component" value="Unassembled WGS sequence"/>
</dbReference>
<name>R7THT9_CAPTE</name>
<dbReference type="AlphaFoldDB" id="R7THT9"/>
<evidence type="ECO:0000313" key="5">
    <source>
        <dbReference type="Proteomes" id="UP000014760"/>
    </source>
</evidence>
<feature type="transmembrane region" description="Helical" evidence="2">
    <location>
        <begin position="96"/>
        <end position="119"/>
    </location>
</feature>
<reference evidence="3 5" key="2">
    <citation type="journal article" date="2013" name="Nature">
        <title>Insights into bilaterian evolution from three spiralian genomes.</title>
        <authorList>
            <person name="Simakov O."/>
            <person name="Marletaz F."/>
            <person name="Cho S.J."/>
            <person name="Edsinger-Gonzales E."/>
            <person name="Havlak P."/>
            <person name="Hellsten U."/>
            <person name="Kuo D.H."/>
            <person name="Larsson T."/>
            <person name="Lv J."/>
            <person name="Arendt D."/>
            <person name="Savage R."/>
            <person name="Osoegawa K."/>
            <person name="de Jong P."/>
            <person name="Grimwood J."/>
            <person name="Chapman J.A."/>
            <person name="Shapiro H."/>
            <person name="Aerts A."/>
            <person name="Otillar R.P."/>
            <person name="Terry A.Y."/>
            <person name="Boore J.L."/>
            <person name="Grigoriev I.V."/>
            <person name="Lindberg D.R."/>
            <person name="Seaver E.C."/>
            <person name="Weisblat D.A."/>
            <person name="Putnam N.H."/>
            <person name="Rokhsar D.S."/>
        </authorList>
    </citation>
    <scope>NUCLEOTIDE SEQUENCE</scope>
    <source>
        <strain evidence="3 5">I ESC-2004</strain>
    </source>
</reference>
<gene>
    <name evidence="3" type="ORF">CAPTEDRAFT_212785</name>
</gene>
<protein>
    <submittedName>
        <fullName evidence="3 4">Uncharacterized protein</fullName>
    </submittedName>
</protein>
<dbReference type="EMBL" id="AMQN01014254">
    <property type="status" value="NOT_ANNOTATED_CDS"/>
    <property type="molecule type" value="Genomic_DNA"/>
</dbReference>
<evidence type="ECO:0000256" key="2">
    <source>
        <dbReference type="SAM" id="Phobius"/>
    </source>
</evidence>
<reference evidence="5" key="1">
    <citation type="submission" date="2012-12" db="EMBL/GenBank/DDBJ databases">
        <authorList>
            <person name="Hellsten U."/>
            <person name="Grimwood J."/>
            <person name="Chapman J.A."/>
            <person name="Shapiro H."/>
            <person name="Aerts A."/>
            <person name="Otillar R.P."/>
            <person name="Terry A.Y."/>
            <person name="Boore J.L."/>
            <person name="Simakov O."/>
            <person name="Marletaz F."/>
            <person name="Cho S.-J."/>
            <person name="Edsinger-Gonzales E."/>
            <person name="Havlak P."/>
            <person name="Kuo D.-H."/>
            <person name="Larsson T."/>
            <person name="Lv J."/>
            <person name="Arendt D."/>
            <person name="Savage R."/>
            <person name="Osoegawa K."/>
            <person name="de Jong P."/>
            <person name="Lindberg D.R."/>
            <person name="Seaver E.C."/>
            <person name="Weisblat D.A."/>
            <person name="Putnam N.H."/>
            <person name="Grigoriev I.V."/>
            <person name="Rokhsar D.S."/>
        </authorList>
    </citation>
    <scope>NUCLEOTIDE SEQUENCE</scope>
    <source>
        <strain evidence="5">I ESC-2004</strain>
    </source>
</reference>
<keyword evidence="5" id="KW-1185">Reference proteome</keyword>
<keyword evidence="2" id="KW-1133">Transmembrane helix</keyword>
<evidence type="ECO:0000256" key="1">
    <source>
        <dbReference type="SAM" id="MobiDB-lite"/>
    </source>
</evidence>
<feature type="region of interest" description="Disordered" evidence="1">
    <location>
        <begin position="1"/>
        <end position="44"/>
    </location>
</feature>
<dbReference type="EMBL" id="AMQN01014253">
    <property type="status" value="NOT_ANNOTATED_CDS"/>
    <property type="molecule type" value="Genomic_DNA"/>
</dbReference>
<accession>R7THT9</accession>
<reference evidence="4" key="3">
    <citation type="submission" date="2015-06" db="UniProtKB">
        <authorList>
            <consortium name="EnsemblMetazoa"/>
        </authorList>
    </citation>
    <scope>IDENTIFICATION</scope>
</reference>
<feature type="transmembrane region" description="Helical" evidence="2">
    <location>
        <begin position="64"/>
        <end position="84"/>
    </location>
</feature>
<keyword evidence="2" id="KW-0472">Membrane</keyword>
<evidence type="ECO:0000313" key="3">
    <source>
        <dbReference type="EMBL" id="ELT90660.1"/>
    </source>
</evidence>
<dbReference type="HOGENOM" id="CLU_994800_0_0_1"/>